<dbReference type="PROSITE" id="PS50035">
    <property type="entry name" value="PLD"/>
    <property type="match status" value="2"/>
</dbReference>
<gene>
    <name evidence="3" type="ORF">DICVIV_02402</name>
</gene>
<dbReference type="OrthoDB" id="1923775at2759"/>
<sequence length="412" mass="46830">MSVTVGTLPVYNVTFARPVNLPTYEAWLELFDSATQSIRIAAFYWDMNSSQYPTAELGRQVYARLAEAGQRGVNVQIAQDLSKGLSDNKDSEWLSIMRLAEVRTLNLKKLLGFGVMHSKFIIVDLKHVYIGSANMDWKSLTEVKELGLYIRNCPHIAIDLFKIFEVYWLLAEDNAGIPGMWPNSLETVFNLRSPLELNFNGVKTNVFISSSPEALNPAGREHDLEAILSLIASAERTICIAVMTYLPQTLYMGPYNRYWPDIDDAIRMAAFNGISVRLLISHWSHSRPQELEFLRSLLDINDVLPRRGIYSGSIRINCVIDILRFIKKLFTVPSSEEQQRIPFARMNHNKYMVTDKTAYVGTSNWVGDYFISTAGVGVAMTTHLGRGVVKKLQDIFDRDWDSVYATDLWESF</sequence>
<dbReference type="InterPro" id="IPR032803">
    <property type="entry name" value="PLDc_3"/>
</dbReference>
<dbReference type="PANTHER" id="PTHR10185">
    <property type="entry name" value="PHOSPHOLIPASE D - RELATED"/>
    <property type="match status" value="1"/>
</dbReference>
<dbReference type="STRING" id="29172.A0A0D8Y3E3"/>
<feature type="domain" description="PLD phosphodiesterase" evidence="2">
    <location>
        <begin position="112"/>
        <end position="139"/>
    </location>
</feature>
<evidence type="ECO:0000256" key="1">
    <source>
        <dbReference type="ARBA" id="ARBA00008664"/>
    </source>
</evidence>
<dbReference type="AlphaFoldDB" id="A0A0D8Y3E3"/>
<name>A0A0D8Y3E3_DICVI</name>
<protein>
    <submittedName>
        <fullName evidence="3">Phospholipase D domain protein</fullName>
    </submittedName>
</protein>
<dbReference type="InterPro" id="IPR001736">
    <property type="entry name" value="PLipase_D/transphosphatidylase"/>
</dbReference>
<dbReference type="PANTHER" id="PTHR10185:SF17">
    <property type="entry name" value="GM01519P-RELATED"/>
    <property type="match status" value="1"/>
</dbReference>
<dbReference type="SMART" id="SM00155">
    <property type="entry name" value="PLDc"/>
    <property type="match status" value="2"/>
</dbReference>
<feature type="domain" description="PLD phosphodiesterase" evidence="2">
    <location>
        <begin position="343"/>
        <end position="369"/>
    </location>
</feature>
<dbReference type="InterPro" id="IPR050874">
    <property type="entry name" value="Diverse_PLD-related"/>
</dbReference>
<dbReference type="Proteomes" id="UP000053766">
    <property type="component" value="Unassembled WGS sequence"/>
</dbReference>
<reference evidence="4" key="2">
    <citation type="journal article" date="2016" name="Sci. Rep.">
        <title>Dictyocaulus viviparus genome, variome and transcriptome elucidate lungworm biology and support future intervention.</title>
        <authorList>
            <person name="McNulty S.N."/>
            <person name="Strube C."/>
            <person name="Rosa B.A."/>
            <person name="Martin J.C."/>
            <person name="Tyagi R."/>
            <person name="Choi Y.J."/>
            <person name="Wang Q."/>
            <person name="Hallsworth Pepin K."/>
            <person name="Zhang X."/>
            <person name="Ozersky P."/>
            <person name="Wilson R.K."/>
            <person name="Sternberg P.W."/>
            <person name="Gasser R.B."/>
            <person name="Mitreva M."/>
        </authorList>
    </citation>
    <scope>NUCLEOTIDE SEQUENCE [LARGE SCALE GENOMIC DNA]</scope>
    <source>
        <strain evidence="4">HannoverDv2000</strain>
    </source>
</reference>
<dbReference type="Pfam" id="PF00614">
    <property type="entry name" value="PLDc"/>
    <property type="match status" value="2"/>
</dbReference>
<accession>A0A0D8Y3E3</accession>
<evidence type="ECO:0000313" key="3">
    <source>
        <dbReference type="EMBL" id="KJH51388.1"/>
    </source>
</evidence>
<evidence type="ECO:0000313" key="4">
    <source>
        <dbReference type="Proteomes" id="UP000053766"/>
    </source>
</evidence>
<evidence type="ECO:0000259" key="2">
    <source>
        <dbReference type="PROSITE" id="PS50035"/>
    </source>
</evidence>
<dbReference type="EMBL" id="KN716184">
    <property type="protein sequence ID" value="KJH51388.1"/>
    <property type="molecule type" value="Genomic_DNA"/>
</dbReference>
<dbReference type="Pfam" id="PF13918">
    <property type="entry name" value="PLDc_3"/>
    <property type="match status" value="1"/>
</dbReference>
<dbReference type="Gene3D" id="3.30.870.10">
    <property type="entry name" value="Endonuclease Chain A"/>
    <property type="match status" value="2"/>
</dbReference>
<reference evidence="3 4" key="1">
    <citation type="submission" date="2013-11" db="EMBL/GenBank/DDBJ databases">
        <title>Draft genome of the bovine lungworm Dictyocaulus viviparus.</title>
        <authorList>
            <person name="Mitreva M."/>
        </authorList>
    </citation>
    <scope>NUCLEOTIDE SEQUENCE [LARGE SCALE GENOMIC DNA]</scope>
    <source>
        <strain evidence="3 4">HannoverDv2000</strain>
    </source>
</reference>
<dbReference type="SUPFAM" id="SSF56024">
    <property type="entry name" value="Phospholipase D/nuclease"/>
    <property type="match status" value="2"/>
</dbReference>
<dbReference type="CDD" id="cd09106">
    <property type="entry name" value="PLDc_vPLD3_4_5_like_1"/>
    <property type="match status" value="1"/>
</dbReference>
<comment type="similarity">
    <text evidence="1">Belongs to the phospholipase D family.</text>
</comment>
<organism evidence="3 4">
    <name type="scientific">Dictyocaulus viviparus</name>
    <name type="common">Bovine lungworm</name>
    <dbReference type="NCBI Taxonomy" id="29172"/>
    <lineage>
        <taxon>Eukaryota</taxon>
        <taxon>Metazoa</taxon>
        <taxon>Ecdysozoa</taxon>
        <taxon>Nematoda</taxon>
        <taxon>Chromadorea</taxon>
        <taxon>Rhabditida</taxon>
        <taxon>Rhabditina</taxon>
        <taxon>Rhabditomorpha</taxon>
        <taxon>Strongyloidea</taxon>
        <taxon>Metastrongylidae</taxon>
        <taxon>Dictyocaulus</taxon>
    </lineage>
</organism>
<proteinExistence type="inferred from homology"/>
<dbReference type="CDD" id="cd09107">
    <property type="entry name" value="PLDc_vPLD3_4_5_like_2"/>
    <property type="match status" value="1"/>
</dbReference>
<keyword evidence="4" id="KW-1185">Reference proteome</keyword>
<dbReference type="GO" id="GO:0003824">
    <property type="term" value="F:catalytic activity"/>
    <property type="evidence" value="ECO:0007669"/>
    <property type="project" value="InterPro"/>
</dbReference>